<evidence type="ECO:0000256" key="3">
    <source>
        <dbReference type="ARBA" id="ARBA00009406"/>
    </source>
</evidence>
<dbReference type="InterPro" id="IPR027939">
    <property type="entry name" value="NMT1/THI5"/>
</dbReference>
<keyword evidence="7" id="KW-0663">Pyridoxal phosphate</keyword>
<evidence type="ECO:0000259" key="12">
    <source>
        <dbReference type="Pfam" id="PF09084"/>
    </source>
</evidence>
<dbReference type="Proteomes" id="UP000198406">
    <property type="component" value="Unassembled WGS sequence"/>
</dbReference>
<dbReference type="Gene3D" id="3.40.190.10">
    <property type="entry name" value="Periplasmic binding protein-like II"/>
    <property type="match status" value="2"/>
</dbReference>
<evidence type="ECO:0000313" key="14">
    <source>
        <dbReference type="Proteomes" id="UP000198406"/>
    </source>
</evidence>
<dbReference type="GO" id="GO:0009229">
    <property type="term" value="P:thiamine diphosphate biosynthetic process"/>
    <property type="evidence" value="ECO:0007669"/>
    <property type="project" value="UniProtKB-UniPathway"/>
</dbReference>
<dbReference type="UniPathway" id="UPA00060"/>
<dbReference type="InParanoid" id="A0A1Z5J695"/>
<evidence type="ECO:0000256" key="11">
    <source>
        <dbReference type="ARBA" id="ARBA00048179"/>
    </source>
</evidence>
<dbReference type="Pfam" id="PF09084">
    <property type="entry name" value="NMT1"/>
    <property type="match status" value="1"/>
</dbReference>
<dbReference type="GO" id="GO:0046872">
    <property type="term" value="F:metal ion binding"/>
    <property type="evidence" value="ECO:0007669"/>
    <property type="project" value="UniProtKB-KW"/>
</dbReference>
<keyword evidence="6" id="KW-0479">Metal-binding</keyword>
<evidence type="ECO:0000313" key="13">
    <source>
        <dbReference type="EMBL" id="GAX09459.1"/>
    </source>
</evidence>
<evidence type="ECO:0000256" key="9">
    <source>
        <dbReference type="ARBA" id="ARBA00023004"/>
    </source>
</evidence>
<comment type="catalytic activity">
    <reaction evidence="11">
        <text>N(6)-(pyridoxal phosphate)-L-lysyl-[4-amino-5-hydroxymethyl-2-methylpyrimidine phosphate synthase] + L-histidyl-[4-amino-5-hydroxymethyl-2-methylpyrimidine phosphate synthase] + 2 Fe(3+) + 4 H2O = L-lysyl-[4-amino-5-hydroxymethyl-2-methylpyrimidine phosphate synthase] + (2S)-2-amino-5-hydroxy-4-oxopentanoyl-[4-amino-5-hydroxymethyl-2-methylpyrimidine phosphate synthase] + 4-amino-2-methyl-5-(phosphooxymethyl)pyrimidine + 3-oxopropanoate + 2 Fe(2+) + 2 H(+)</text>
        <dbReference type="Rhea" id="RHEA:65756"/>
        <dbReference type="Rhea" id="RHEA-COMP:16892"/>
        <dbReference type="Rhea" id="RHEA-COMP:16893"/>
        <dbReference type="Rhea" id="RHEA-COMP:16894"/>
        <dbReference type="Rhea" id="RHEA-COMP:16895"/>
        <dbReference type="ChEBI" id="CHEBI:15377"/>
        <dbReference type="ChEBI" id="CHEBI:15378"/>
        <dbReference type="ChEBI" id="CHEBI:29033"/>
        <dbReference type="ChEBI" id="CHEBI:29034"/>
        <dbReference type="ChEBI" id="CHEBI:29969"/>
        <dbReference type="ChEBI" id="CHEBI:29979"/>
        <dbReference type="ChEBI" id="CHEBI:33190"/>
        <dbReference type="ChEBI" id="CHEBI:58354"/>
        <dbReference type="ChEBI" id="CHEBI:143915"/>
        <dbReference type="ChEBI" id="CHEBI:157692"/>
    </reaction>
    <physiologicalReaction direction="left-to-right" evidence="11">
        <dbReference type="Rhea" id="RHEA:65757"/>
    </physiologicalReaction>
</comment>
<keyword evidence="5" id="KW-0808">Transferase</keyword>
<evidence type="ECO:0000256" key="5">
    <source>
        <dbReference type="ARBA" id="ARBA00022679"/>
    </source>
</evidence>
<dbReference type="PANTHER" id="PTHR31528:SF1">
    <property type="entry name" value="4-AMINO-5-HYDROXYMETHYL-2-METHYLPYRIMIDINE PHOSPHATE SYNTHASE THI11-RELATED"/>
    <property type="match status" value="1"/>
</dbReference>
<evidence type="ECO:0000256" key="6">
    <source>
        <dbReference type="ARBA" id="ARBA00022723"/>
    </source>
</evidence>
<dbReference type="GO" id="GO:0009228">
    <property type="term" value="P:thiamine biosynthetic process"/>
    <property type="evidence" value="ECO:0007669"/>
    <property type="project" value="UniProtKB-KW"/>
</dbReference>
<comment type="subunit">
    <text evidence="4">Homodimer.</text>
</comment>
<comment type="function">
    <text evidence="1">Responsible for the formation of the pyrimidine heterocycle in the thiamine biosynthesis pathway. Catalyzes the formation of hydroxymethylpyrimidine phosphate (HMP-P) from histidine and pyridoxal phosphate (PLP). The protein uses PLP and the active site histidine to form HMP-P, generating an inactive enzyme. The enzyme can only undergo a single turnover, which suggests it is a suicide enzyme.</text>
</comment>
<feature type="domain" description="SsuA/THI5-like" evidence="12">
    <location>
        <begin position="13"/>
        <end position="227"/>
    </location>
</feature>
<dbReference type="OrthoDB" id="204515at2759"/>
<comment type="caution">
    <text evidence="13">The sequence shown here is derived from an EMBL/GenBank/DDBJ whole genome shotgun (WGS) entry which is preliminary data.</text>
</comment>
<proteinExistence type="inferred from homology"/>
<dbReference type="InterPro" id="IPR015168">
    <property type="entry name" value="SsuA/THI5"/>
</dbReference>
<keyword evidence="9" id="KW-0408">Iron</keyword>
<gene>
    <name evidence="13" type="ORF">FisN_6Lh163</name>
</gene>
<evidence type="ECO:0000256" key="10">
    <source>
        <dbReference type="ARBA" id="ARBA00033171"/>
    </source>
</evidence>
<comment type="similarity">
    <text evidence="3">Belongs to the NMT1/THI5 family.</text>
</comment>
<organism evidence="13 14">
    <name type="scientific">Fistulifera solaris</name>
    <name type="common">Oleaginous diatom</name>
    <dbReference type="NCBI Taxonomy" id="1519565"/>
    <lineage>
        <taxon>Eukaryota</taxon>
        <taxon>Sar</taxon>
        <taxon>Stramenopiles</taxon>
        <taxon>Ochrophyta</taxon>
        <taxon>Bacillariophyta</taxon>
        <taxon>Bacillariophyceae</taxon>
        <taxon>Bacillariophycidae</taxon>
        <taxon>Naviculales</taxon>
        <taxon>Naviculaceae</taxon>
        <taxon>Fistulifera</taxon>
    </lineage>
</organism>
<evidence type="ECO:0000256" key="4">
    <source>
        <dbReference type="ARBA" id="ARBA00011738"/>
    </source>
</evidence>
<evidence type="ECO:0000256" key="8">
    <source>
        <dbReference type="ARBA" id="ARBA00022977"/>
    </source>
</evidence>
<keyword evidence="8" id="KW-0784">Thiamine biosynthesis</keyword>
<dbReference type="PANTHER" id="PTHR31528">
    <property type="entry name" value="4-AMINO-5-HYDROXYMETHYL-2-METHYLPYRIMIDINE PHOSPHATE SYNTHASE THI11-RELATED"/>
    <property type="match status" value="1"/>
</dbReference>
<protein>
    <recommendedName>
        <fullName evidence="10">Thiamine pyrimidine synthase</fullName>
    </recommendedName>
</protein>
<evidence type="ECO:0000256" key="2">
    <source>
        <dbReference type="ARBA" id="ARBA00004948"/>
    </source>
</evidence>
<accession>A0A1Z5J695</accession>
<sequence length="304" mass="33550">MQRIRISLDWTPNVNHSGFIAALHHGWYKEAGVDVDIQHPGNDNYTQSPAKKVELGLVDLALCPMESLLSYRTKEKPFPLKAIAAVLQSDLSSIAVLESSGIERPAQLDGKTYASYKAKYEDAIVASLVRNDGGKGDLVLQYPERLGIWNILLEKQADSTWIFANWEGVQAKLGGVALRHFKMADYGIPYGYSPVLACSEAFITEQASALRNFLAATAKGFAWAASNAGDMADILLEWVPEADKEKTMLEAAQRATGDHYLSPKTGSWGHMDEEKVEAYLKWLLEKGLETTPFSVDTLVTNELL</sequence>
<dbReference type="AlphaFoldDB" id="A0A1Z5J695"/>
<evidence type="ECO:0000256" key="7">
    <source>
        <dbReference type="ARBA" id="ARBA00022898"/>
    </source>
</evidence>
<reference evidence="13 14" key="1">
    <citation type="journal article" date="2015" name="Plant Cell">
        <title>Oil accumulation by the oleaginous diatom Fistulifera solaris as revealed by the genome and transcriptome.</title>
        <authorList>
            <person name="Tanaka T."/>
            <person name="Maeda Y."/>
            <person name="Veluchamy A."/>
            <person name="Tanaka M."/>
            <person name="Abida H."/>
            <person name="Marechal E."/>
            <person name="Bowler C."/>
            <person name="Muto M."/>
            <person name="Sunaga Y."/>
            <person name="Tanaka M."/>
            <person name="Yoshino T."/>
            <person name="Taniguchi T."/>
            <person name="Fukuda Y."/>
            <person name="Nemoto M."/>
            <person name="Matsumoto M."/>
            <person name="Wong P.S."/>
            <person name="Aburatani S."/>
            <person name="Fujibuchi W."/>
        </authorList>
    </citation>
    <scope>NUCLEOTIDE SEQUENCE [LARGE SCALE GENOMIC DNA]</scope>
    <source>
        <strain evidence="13 14">JPCC DA0580</strain>
    </source>
</reference>
<evidence type="ECO:0000256" key="1">
    <source>
        <dbReference type="ARBA" id="ARBA00003469"/>
    </source>
</evidence>
<dbReference type="EMBL" id="BDSP01000007">
    <property type="protein sequence ID" value="GAX09459.1"/>
    <property type="molecule type" value="Genomic_DNA"/>
</dbReference>
<comment type="pathway">
    <text evidence="2">Cofactor biosynthesis; thiamine diphosphate biosynthesis.</text>
</comment>
<dbReference type="SUPFAM" id="SSF53850">
    <property type="entry name" value="Periplasmic binding protein-like II"/>
    <property type="match status" value="1"/>
</dbReference>
<keyword evidence="14" id="KW-1185">Reference proteome</keyword>
<name>A0A1Z5J695_FISSO</name>
<dbReference type="GO" id="GO:0016740">
    <property type="term" value="F:transferase activity"/>
    <property type="evidence" value="ECO:0007669"/>
    <property type="project" value="UniProtKB-KW"/>
</dbReference>